<dbReference type="Gene3D" id="3.40.50.150">
    <property type="entry name" value="Vaccinia Virus protein VP39"/>
    <property type="match status" value="1"/>
</dbReference>
<evidence type="ECO:0000256" key="8">
    <source>
        <dbReference type="RuleBase" id="RU000417"/>
    </source>
</evidence>
<dbReference type="STRING" id="1349421.OI18_20190"/>
<comment type="caution">
    <text evidence="9">The sequence shown here is derived from an EMBL/GenBank/DDBJ whole genome shotgun (WGS) entry which is preliminary data.</text>
</comment>
<dbReference type="InterPro" id="IPR001525">
    <property type="entry name" value="C5_MeTfrase"/>
</dbReference>
<dbReference type="GO" id="GO:0009307">
    <property type="term" value="P:DNA restriction-modification system"/>
    <property type="evidence" value="ECO:0007669"/>
    <property type="project" value="UniProtKB-KW"/>
</dbReference>
<dbReference type="PRINTS" id="PR00105">
    <property type="entry name" value="C5METTRFRASE"/>
</dbReference>
<dbReference type="EMBL" id="JSVC01000025">
    <property type="protein sequence ID" value="KIC92927.1"/>
    <property type="molecule type" value="Genomic_DNA"/>
</dbReference>
<keyword evidence="3 6" id="KW-0949">S-adenosyl-L-methionine</keyword>
<dbReference type="Gene3D" id="3.90.120.10">
    <property type="entry name" value="DNA Methylase, subunit A, domain 2"/>
    <property type="match status" value="1"/>
</dbReference>
<dbReference type="GO" id="GO:0032259">
    <property type="term" value="P:methylation"/>
    <property type="evidence" value="ECO:0007669"/>
    <property type="project" value="UniProtKB-KW"/>
</dbReference>
<dbReference type="REBASE" id="128957">
    <property type="entry name" value="M.Fso33ORF20190P"/>
</dbReference>
<dbReference type="InterPro" id="IPR031303">
    <property type="entry name" value="C5_meth_CS"/>
</dbReference>
<dbReference type="EC" id="2.1.1.37" evidence="8"/>
<protein>
    <recommendedName>
        <fullName evidence="8">Cytosine-specific methyltransferase</fullName>
        <ecNumber evidence="8">2.1.1.37</ecNumber>
    </recommendedName>
</protein>
<dbReference type="PANTHER" id="PTHR10629:SF52">
    <property type="entry name" value="DNA (CYTOSINE-5)-METHYLTRANSFERASE 1"/>
    <property type="match status" value="1"/>
</dbReference>
<evidence type="ECO:0000256" key="1">
    <source>
        <dbReference type="ARBA" id="ARBA00022603"/>
    </source>
</evidence>
<dbReference type="InterPro" id="IPR050390">
    <property type="entry name" value="C5-Methyltransferase"/>
</dbReference>
<organism evidence="9 10">
    <name type="scientific">Flavihumibacter solisilvae</name>
    <dbReference type="NCBI Taxonomy" id="1349421"/>
    <lineage>
        <taxon>Bacteria</taxon>
        <taxon>Pseudomonadati</taxon>
        <taxon>Bacteroidota</taxon>
        <taxon>Chitinophagia</taxon>
        <taxon>Chitinophagales</taxon>
        <taxon>Chitinophagaceae</taxon>
        <taxon>Flavihumibacter</taxon>
    </lineage>
</organism>
<feature type="active site" evidence="6">
    <location>
        <position position="137"/>
    </location>
</feature>
<evidence type="ECO:0000256" key="4">
    <source>
        <dbReference type="ARBA" id="ARBA00022747"/>
    </source>
</evidence>
<keyword evidence="2 6" id="KW-0808">Transferase</keyword>
<dbReference type="PANTHER" id="PTHR10629">
    <property type="entry name" value="CYTOSINE-SPECIFIC METHYLTRANSFERASE"/>
    <property type="match status" value="1"/>
</dbReference>
<dbReference type="InterPro" id="IPR018117">
    <property type="entry name" value="C5_DNA_meth_AS"/>
</dbReference>
<keyword evidence="10" id="KW-1185">Reference proteome</keyword>
<dbReference type="GO" id="GO:0003886">
    <property type="term" value="F:DNA (cytosine-5-)-methyltransferase activity"/>
    <property type="evidence" value="ECO:0007669"/>
    <property type="project" value="UniProtKB-EC"/>
</dbReference>
<comment type="similarity">
    <text evidence="6 7">Belongs to the class I-like SAM-binding methyltransferase superfamily. C5-methyltransferase family.</text>
</comment>
<evidence type="ECO:0000313" key="9">
    <source>
        <dbReference type="EMBL" id="KIC92927.1"/>
    </source>
</evidence>
<proteinExistence type="inferred from homology"/>
<evidence type="ECO:0000256" key="6">
    <source>
        <dbReference type="PROSITE-ProRule" id="PRU01016"/>
    </source>
</evidence>
<sequence length="536" mass="61511">MTHIELFAGCGGMSLGLKAAGFELYFANELSPMAAETLAYNLFNESLANLAQENKPPRKVLWLKSNYQIDSLKERLRENPFDFSKGMVSDIDGQVDLKEKLLIGNIDHLLKFLKKHPHLSYKLKKQNVDLLSGGPPCQSFSVAGKREKENQKNRLPLSFAKFAGLIQPKVVLLENVKGITTPFTTSDGMKHYAWLEVAKTFSLQGFIPVCVMLNSKYFGIPQNRPRFILTCLRLDIFRKVKLLFKSDDEIVSILNESERFYQKVNDNRNKLDSITTCDLPLYDIEEDHHLFNGKLFPRIVSNEDNFITAFEAIDDISNTGKEYLLDSMYGEYPSYLNKLFKSSRNGSFGLTNHEARNHKFQVKARFRLLQVFNKLNGSRQDAIKAISSNGVVDKKLLQIFDRIKNESLLLDSESNDKFGQIEDIQSFKEYIKKIRSKKHSQRALKKDEPAPSQMTIPDDLCHYSKRELRTLTVREMARFQSFPDWFVFRSKVTTGGKLRSFEVPQYTQVGNAVPPLLAYTIGITIRDILTRIKRID</sequence>
<evidence type="ECO:0000256" key="2">
    <source>
        <dbReference type="ARBA" id="ARBA00022679"/>
    </source>
</evidence>
<dbReference type="AlphaFoldDB" id="A0A0C1KZ08"/>
<keyword evidence="4" id="KW-0680">Restriction system</keyword>
<evidence type="ECO:0000256" key="3">
    <source>
        <dbReference type="ARBA" id="ARBA00022691"/>
    </source>
</evidence>
<dbReference type="PROSITE" id="PS51679">
    <property type="entry name" value="SAM_MT_C5"/>
    <property type="match status" value="1"/>
</dbReference>
<gene>
    <name evidence="9" type="ORF">OI18_20190</name>
</gene>
<dbReference type="Proteomes" id="UP000031408">
    <property type="component" value="Unassembled WGS sequence"/>
</dbReference>
<evidence type="ECO:0000313" key="10">
    <source>
        <dbReference type="Proteomes" id="UP000031408"/>
    </source>
</evidence>
<dbReference type="Pfam" id="PF00145">
    <property type="entry name" value="DNA_methylase"/>
    <property type="match status" value="2"/>
</dbReference>
<reference evidence="9 10" key="1">
    <citation type="submission" date="2014-11" db="EMBL/GenBank/DDBJ databases">
        <title>Genome sequence of Flavihumibacter solisilvae 3-3.</title>
        <authorList>
            <person name="Zhou G."/>
            <person name="Li M."/>
            <person name="Wang G."/>
        </authorList>
    </citation>
    <scope>NUCLEOTIDE SEQUENCE [LARGE SCALE GENOMIC DNA]</scope>
    <source>
        <strain evidence="9 10">3-3</strain>
    </source>
</reference>
<keyword evidence="1 6" id="KW-0489">Methyltransferase</keyword>
<dbReference type="InterPro" id="IPR029063">
    <property type="entry name" value="SAM-dependent_MTases_sf"/>
</dbReference>
<dbReference type="NCBIfam" id="TIGR00675">
    <property type="entry name" value="dcm"/>
    <property type="match status" value="1"/>
</dbReference>
<evidence type="ECO:0000256" key="7">
    <source>
        <dbReference type="RuleBase" id="RU000416"/>
    </source>
</evidence>
<evidence type="ECO:0000256" key="5">
    <source>
        <dbReference type="ARBA" id="ARBA00047422"/>
    </source>
</evidence>
<accession>A0A0C1KZ08</accession>
<dbReference type="SUPFAM" id="SSF53335">
    <property type="entry name" value="S-adenosyl-L-methionine-dependent methyltransferases"/>
    <property type="match status" value="1"/>
</dbReference>
<dbReference type="PROSITE" id="PS00095">
    <property type="entry name" value="C5_MTASE_2"/>
    <property type="match status" value="1"/>
</dbReference>
<name>A0A0C1KZ08_9BACT</name>
<dbReference type="PROSITE" id="PS00094">
    <property type="entry name" value="C5_MTASE_1"/>
    <property type="match status" value="1"/>
</dbReference>
<comment type="catalytic activity">
    <reaction evidence="5 8">
        <text>a 2'-deoxycytidine in DNA + S-adenosyl-L-methionine = a 5-methyl-2'-deoxycytidine in DNA + S-adenosyl-L-homocysteine + H(+)</text>
        <dbReference type="Rhea" id="RHEA:13681"/>
        <dbReference type="Rhea" id="RHEA-COMP:11369"/>
        <dbReference type="Rhea" id="RHEA-COMP:11370"/>
        <dbReference type="ChEBI" id="CHEBI:15378"/>
        <dbReference type="ChEBI" id="CHEBI:57856"/>
        <dbReference type="ChEBI" id="CHEBI:59789"/>
        <dbReference type="ChEBI" id="CHEBI:85452"/>
        <dbReference type="ChEBI" id="CHEBI:85454"/>
        <dbReference type="EC" id="2.1.1.37"/>
    </reaction>
</comment>